<evidence type="ECO:0000313" key="3">
    <source>
        <dbReference type="Proteomes" id="UP001218629"/>
    </source>
</evidence>
<dbReference type="RefSeq" id="WP_275310796.1">
    <property type="nucleotide sequence ID" value="NZ_CP095749.1"/>
</dbReference>
<name>A0ABY8AHX0_9ACTN</name>
<keyword evidence="3" id="KW-1185">Reference proteome</keyword>
<evidence type="ECO:0000256" key="1">
    <source>
        <dbReference type="SAM" id="MobiDB-lite"/>
    </source>
</evidence>
<feature type="region of interest" description="Disordered" evidence="1">
    <location>
        <begin position="60"/>
        <end position="88"/>
    </location>
</feature>
<feature type="compositionally biased region" description="Basic and acidic residues" evidence="1">
    <location>
        <begin position="60"/>
        <end position="71"/>
    </location>
</feature>
<accession>A0ABY8AHX0</accession>
<organism evidence="2 3">
    <name type="scientific">Streptomyces yunnanensis</name>
    <dbReference type="NCBI Taxonomy" id="156453"/>
    <lineage>
        <taxon>Bacteria</taxon>
        <taxon>Bacillati</taxon>
        <taxon>Actinomycetota</taxon>
        <taxon>Actinomycetes</taxon>
        <taxon>Kitasatosporales</taxon>
        <taxon>Streptomycetaceae</taxon>
        <taxon>Streptomyces</taxon>
    </lineage>
</organism>
<gene>
    <name evidence="2" type="ORF">MOV08_38675</name>
</gene>
<proteinExistence type="predicted"/>
<dbReference type="EMBL" id="CP095749">
    <property type="protein sequence ID" value="WEB44630.1"/>
    <property type="molecule type" value="Genomic_DNA"/>
</dbReference>
<evidence type="ECO:0000313" key="2">
    <source>
        <dbReference type="EMBL" id="WEB44630.1"/>
    </source>
</evidence>
<dbReference type="Proteomes" id="UP001218629">
    <property type="component" value="Chromosome"/>
</dbReference>
<sequence>MNGLRIDDPSIAGGSLYQVGRDTVLRDTALALKTVTPTPVGGFVTRWDHLTPDENWDKEWKESQAGDREAPSGKVMVGHRHRGDENGWTGHRYARITID</sequence>
<protein>
    <submittedName>
        <fullName evidence="2">Uncharacterized protein</fullName>
    </submittedName>
</protein>
<reference evidence="2 3" key="1">
    <citation type="submission" date="2022-03" db="EMBL/GenBank/DDBJ databases">
        <title>Streptomyces yunnanensis P86,complete genome.</title>
        <authorList>
            <person name="Chen S."/>
            <person name="Zhang Q."/>
        </authorList>
    </citation>
    <scope>NUCLEOTIDE SEQUENCE [LARGE SCALE GENOMIC DNA]</scope>
    <source>
        <strain evidence="2 3">P86</strain>
    </source>
</reference>